<dbReference type="AlphaFoldDB" id="A0A0D2C143"/>
<dbReference type="PANTHER" id="PTHR43482">
    <property type="entry name" value="PROTEIN AST1-RELATED"/>
    <property type="match status" value="1"/>
</dbReference>
<dbReference type="InterPro" id="IPR036291">
    <property type="entry name" value="NAD(P)-bd_dom_sf"/>
</dbReference>
<dbReference type="InterPro" id="IPR013154">
    <property type="entry name" value="ADH-like_N"/>
</dbReference>
<dbReference type="CDD" id="cd05289">
    <property type="entry name" value="MDR_like_2"/>
    <property type="match status" value="1"/>
</dbReference>
<dbReference type="STRING" id="348802.A0A0D2C143"/>
<evidence type="ECO:0000259" key="2">
    <source>
        <dbReference type="SMART" id="SM00829"/>
    </source>
</evidence>
<evidence type="ECO:0000256" key="1">
    <source>
        <dbReference type="SAM" id="MobiDB-lite"/>
    </source>
</evidence>
<dbReference type="SMART" id="SM00829">
    <property type="entry name" value="PKS_ER"/>
    <property type="match status" value="1"/>
</dbReference>
<organism evidence="3 4">
    <name type="scientific">Exophiala xenobiotica</name>
    <dbReference type="NCBI Taxonomy" id="348802"/>
    <lineage>
        <taxon>Eukaryota</taxon>
        <taxon>Fungi</taxon>
        <taxon>Dikarya</taxon>
        <taxon>Ascomycota</taxon>
        <taxon>Pezizomycotina</taxon>
        <taxon>Eurotiomycetes</taxon>
        <taxon>Chaetothyriomycetidae</taxon>
        <taxon>Chaetothyriales</taxon>
        <taxon>Herpotrichiellaceae</taxon>
        <taxon>Exophiala</taxon>
    </lineage>
</organism>
<dbReference type="EMBL" id="KN847318">
    <property type="protein sequence ID" value="KIW58466.1"/>
    <property type="molecule type" value="Genomic_DNA"/>
</dbReference>
<proteinExistence type="predicted"/>
<dbReference type="RefSeq" id="XP_013319050.1">
    <property type="nucleotide sequence ID" value="XM_013463596.1"/>
</dbReference>
<sequence length="362" mass="39020">MDAIRLHPNDGEPSSPYSEVNPAPATALIFDHEVPVPRPQQPGEMLVRVEATTVVRDALTWPETYRQQYNILGNDFSGTVVSISEEDSQSSLSLFKPGDEVYGMTAASRAGTWAQYAVVSAEEACKKPRSLTWAEAAAVPLSALTAYQALFDKAGIVPPDFSNTQSHEIIGSRPGSGGEKKGRLLVNGGAGCVGIYAVQLASLAGLYVVAATRSRIRDEEFLTRLGADKVVEYGDLIKGSWKYETIIDTVGGKGLETCWSLVAESGTLISIDSASYDFVRRHRDSGLASGKETVKALFFIVAPSRTGLEQLAKALDSALLKSFVARVMPLADARQAYKYSSNAPTERGKIVLVPQHSRKPHT</sequence>
<dbReference type="SUPFAM" id="SSF51735">
    <property type="entry name" value="NAD(P)-binding Rossmann-fold domains"/>
    <property type="match status" value="1"/>
</dbReference>
<keyword evidence="4" id="KW-1185">Reference proteome</keyword>
<dbReference type="Gene3D" id="3.90.180.10">
    <property type="entry name" value="Medium-chain alcohol dehydrogenases, catalytic domain"/>
    <property type="match status" value="1"/>
</dbReference>
<dbReference type="HOGENOM" id="CLU_026673_3_3_1"/>
<accession>A0A0D2C143</accession>
<dbReference type="OrthoDB" id="3509362at2759"/>
<dbReference type="InterPro" id="IPR020843">
    <property type="entry name" value="ER"/>
</dbReference>
<dbReference type="GO" id="GO:0016491">
    <property type="term" value="F:oxidoreductase activity"/>
    <property type="evidence" value="ECO:0007669"/>
    <property type="project" value="InterPro"/>
</dbReference>
<feature type="region of interest" description="Disordered" evidence="1">
    <location>
        <begin position="1"/>
        <end position="22"/>
    </location>
</feature>
<feature type="domain" description="Enoyl reductase (ER)" evidence="2">
    <location>
        <begin position="25"/>
        <end position="352"/>
    </location>
</feature>
<gene>
    <name evidence="3" type="ORF">PV05_02978</name>
</gene>
<protein>
    <recommendedName>
        <fullName evidence="2">Enoyl reductase (ER) domain-containing protein</fullName>
    </recommendedName>
</protein>
<evidence type="ECO:0000313" key="3">
    <source>
        <dbReference type="EMBL" id="KIW58466.1"/>
    </source>
</evidence>
<dbReference type="Proteomes" id="UP000054342">
    <property type="component" value="Unassembled WGS sequence"/>
</dbReference>
<dbReference type="GeneID" id="25324886"/>
<dbReference type="InterPro" id="IPR052585">
    <property type="entry name" value="Lipid_raft_assoc_Zn_ADH"/>
</dbReference>
<feature type="compositionally biased region" description="Basic and acidic residues" evidence="1">
    <location>
        <begin position="1"/>
        <end position="10"/>
    </location>
</feature>
<evidence type="ECO:0000313" key="4">
    <source>
        <dbReference type="Proteomes" id="UP000054342"/>
    </source>
</evidence>
<dbReference type="Pfam" id="PF08240">
    <property type="entry name" value="ADH_N"/>
    <property type="match status" value="1"/>
</dbReference>
<dbReference type="PANTHER" id="PTHR43482:SF4">
    <property type="entry name" value="ALCOHOL DEHYDROGENASE, PUTATIVE (AFU_ORTHOLOGUE AFUA_7G06260)-RELATED"/>
    <property type="match status" value="1"/>
</dbReference>
<name>A0A0D2C143_9EURO</name>
<dbReference type="Gene3D" id="3.40.50.720">
    <property type="entry name" value="NAD(P)-binding Rossmann-like Domain"/>
    <property type="match status" value="1"/>
</dbReference>
<reference evidence="3 4" key="1">
    <citation type="submission" date="2015-01" db="EMBL/GenBank/DDBJ databases">
        <title>The Genome Sequence of Exophiala xenobiotica CBS118157.</title>
        <authorList>
            <consortium name="The Broad Institute Genomics Platform"/>
            <person name="Cuomo C."/>
            <person name="de Hoog S."/>
            <person name="Gorbushina A."/>
            <person name="Stielow B."/>
            <person name="Teixiera M."/>
            <person name="Abouelleil A."/>
            <person name="Chapman S.B."/>
            <person name="Priest M."/>
            <person name="Young S.K."/>
            <person name="Wortman J."/>
            <person name="Nusbaum C."/>
            <person name="Birren B."/>
        </authorList>
    </citation>
    <scope>NUCLEOTIDE SEQUENCE [LARGE SCALE GENOMIC DNA]</scope>
    <source>
        <strain evidence="3 4">CBS 118157</strain>
    </source>
</reference>
<dbReference type="Pfam" id="PF13602">
    <property type="entry name" value="ADH_zinc_N_2"/>
    <property type="match status" value="1"/>
</dbReference>
<dbReference type="InterPro" id="IPR011032">
    <property type="entry name" value="GroES-like_sf"/>
</dbReference>
<dbReference type="SUPFAM" id="SSF50129">
    <property type="entry name" value="GroES-like"/>
    <property type="match status" value="1"/>
</dbReference>